<evidence type="ECO:0000313" key="3">
    <source>
        <dbReference type="EMBL" id="QBA63629.1"/>
    </source>
</evidence>
<gene>
    <name evidence="3" type="ORF">EQY75_03115</name>
</gene>
<name>A0A411E7G9_9FLAO</name>
<evidence type="ECO:0000313" key="4">
    <source>
        <dbReference type="Proteomes" id="UP000290889"/>
    </source>
</evidence>
<dbReference type="KEGG" id="mur:EQY75_03115"/>
<protein>
    <submittedName>
        <fullName evidence="3">TlpA family protein disulfide reductase</fullName>
    </submittedName>
</protein>
<dbReference type="RefSeq" id="WP_129602801.1">
    <property type="nucleotide sequence ID" value="NZ_CP035544.1"/>
</dbReference>
<accession>A0A411E7G9</accession>
<dbReference type="EMBL" id="CP035544">
    <property type="protein sequence ID" value="QBA63629.1"/>
    <property type="molecule type" value="Genomic_DNA"/>
</dbReference>
<dbReference type="SUPFAM" id="SSF52833">
    <property type="entry name" value="Thioredoxin-like"/>
    <property type="match status" value="1"/>
</dbReference>
<dbReference type="InterPro" id="IPR050553">
    <property type="entry name" value="Thioredoxin_ResA/DsbE_sf"/>
</dbReference>
<dbReference type="PROSITE" id="PS51352">
    <property type="entry name" value="THIOREDOXIN_2"/>
    <property type="match status" value="1"/>
</dbReference>
<keyword evidence="1" id="KW-1133">Transmembrane helix</keyword>
<dbReference type="PANTHER" id="PTHR42852">
    <property type="entry name" value="THIOL:DISULFIDE INTERCHANGE PROTEIN DSBE"/>
    <property type="match status" value="1"/>
</dbReference>
<feature type="domain" description="Thioredoxin" evidence="2">
    <location>
        <begin position="38"/>
        <end position="185"/>
    </location>
</feature>
<dbReference type="AlphaFoldDB" id="A0A411E7G9"/>
<keyword evidence="1" id="KW-0472">Membrane</keyword>
<proteinExistence type="predicted"/>
<evidence type="ECO:0000256" key="1">
    <source>
        <dbReference type="SAM" id="Phobius"/>
    </source>
</evidence>
<dbReference type="CDD" id="cd02966">
    <property type="entry name" value="TlpA_like_family"/>
    <property type="match status" value="1"/>
</dbReference>
<feature type="transmembrane region" description="Helical" evidence="1">
    <location>
        <begin position="7"/>
        <end position="27"/>
    </location>
</feature>
<dbReference type="Proteomes" id="UP000290889">
    <property type="component" value="Chromosome"/>
</dbReference>
<sequence length="187" mass="21733">MAIKKKTVLNILLIAFILSFFVTPLGYHSKILLNRIFSGTPSEIPIGKRKQITDYDWRLKDEDWNIINFSPSKGKVVFINFWASWSLPSDAQLNSIQKLYDKFKGKVDFYIITNEEQAPVREYMEEKEYDFPVTYLIIGDKSALPVLEPPGSYVVDKKGYVVAEELAIKDWDNEKVFELIEKLLNEK</sequence>
<dbReference type="InterPro" id="IPR000866">
    <property type="entry name" value="AhpC/TSA"/>
</dbReference>
<keyword evidence="1" id="KW-0812">Transmembrane</keyword>
<dbReference type="InterPro" id="IPR013766">
    <property type="entry name" value="Thioredoxin_domain"/>
</dbReference>
<dbReference type="OrthoDB" id="9815205at2"/>
<dbReference type="InterPro" id="IPR036249">
    <property type="entry name" value="Thioredoxin-like_sf"/>
</dbReference>
<dbReference type="Gene3D" id="3.40.30.10">
    <property type="entry name" value="Glutaredoxin"/>
    <property type="match status" value="1"/>
</dbReference>
<dbReference type="GO" id="GO:0016491">
    <property type="term" value="F:oxidoreductase activity"/>
    <property type="evidence" value="ECO:0007669"/>
    <property type="project" value="InterPro"/>
</dbReference>
<dbReference type="PANTHER" id="PTHR42852:SF17">
    <property type="entry name" value="THIOREDOXIN-LIKE PROTEIN HI_1115"/>
    <property type="match status" value="1"/>
</dbReference>
<reference evidence="3 4" key="1">
    <citation type="submission" date="2019-01" db="EMBL/GenBank/DDBJ databases">
        <title>Muriicola soli sp. nov., isolated from soil.</title>
        <authorList>
            <person name="Kang H.J."/>
            <person name="Kim S.B."/>
        </authorList>
    </citation>
    <scope>NUCLEOTIDE SEQUENCE [LARGE SCALE GENOMIC DNA]</scope>
    <source>
        <strain evidence="3 4">MMS17-SY002</strain>
    </source>
</reference>
<evidence type="ECO:0000259" key="2">
    <source>
        <dbReference type="PROSITE" id="PS51352"/>
    </source>
</evidence>
<dbReference type="GO" id="GO:0016209">
    <property type="term" value="F:antioxidant activity"/>
    <property type="evidence" value="ECO:0007669"/>
    <property type="project" value="InterPro"/>
</dbReference>
<organism evidence="3 4">
    <name type="scientific">Muriicola soli</name>
    <dbReference type="NCBI Taxonomy" id="2507538"/>
    <lineage>
        <taxon>Bacteria</taxon>
        <taxon>Pseudomonadati</taxon>
        <taxon>Bacteroidota</taxon>
        <taxon>Flavobacteriia</taxon>
        <taxon>Flavobacteriales</taxon>
        <taxon>Flavobacteriaceae</taxon>
        <taxon>Muriicola</taxon>
    </lineage>
</organism>
<keyword evidence="4" id="KW-1185">Reference proteome</keyword>
<dbReference type="Pfam" id="PF00578">
    <property type="entry name" value="AhpC-TSA"/>
    <property type="match status" value="1"/>
</dbReference>